<feature type="domain" description="ABC3 transporter permease C-terminal" evidence="8">
    <location>
        <begin position="283"/>
        <end position="408"/>
    </location>
</feature>
<feature type="domain" description="MacB-like periplasmic core" evidence="9">
    <location>
        <begin position="28"/>
        <end position="243"/>
    </location>
</feature>
<feature type="transmembrane region" description="Helical" evidence="7">
    <location>
        <begin position="281"/>
        <end position="306"/>
    </location>
</feature>
<evidence type="ECO:0000313" key="10">
    <source>
        <dbReference type="EMBL" id="SEA92377.1"/>
    </source>
</evidence>
<sequence>MNFPLYIAKRIYSDQGDKRKVSRPAIRIATIGVAIGLAVMIVTVSVVLGFKHTIRDKVVGFGSHIQVHNIMNYSGSDPHPICANDSLMKAVSKLPGVAKAERFSMTQGILKTDEDFLGIAIKGIAEEYDTTFLSQHLTAGNITSFSDKTSKYKLLVSKMIADKMRLKVGDKVFGYFIDNQDVRTRKFTISGIYQTNMTRFDETLCFTDLHTANKLNGWTDNQATGIEVLVKDFEKVNDTADQFIDNINRTSDEQGNSLTSETIYELYPQVFSWLELLDINVWIILALMVCVAGFTMISGLLIIILERTQMIGILKALGARNNTVRHTFLWFSVFIIGQGLFWGNIVGIGIVLLQKYTGFITLDPQTYYVSEAPMELNLPLIALINIATLLICVFVLIAPSYLISHIHPAKSMRYE</sequence>
<dbReference type="PANTHER" id="PTHR30489">
    <property type="entry name" value="LIPOPROTEIN-RELEASING SYSTEM TRANSMEMBRANE PROTEIN LOLE"/>
    <property type="match status" value="1"/>
</dbReference>
<comment type="similarity">
    <text evidence="2">Belongs to the ABC-4 integral membrane protein family. LolC/E subfamily.</text>
</comment>
<protein>
    <submittedName>
        <fullName evidence="10">Lipoprotein-releasing system permease protein</fullName>
    </submittedName>
</protein>
<dbReference type="Pfam" id="PF02687">
    <property type="entry name" value="FtsX"/>
    <property type="match status" value="1"/>
</dbReference>
<name>A0A1H4F643_XYLRU</name>
<feature type="transmembrane region" description="Helical" evidence="7">
    <location>
        <begin position="380"/>
        <end position="403"/>
    </location>
</feature>
<evidence type="ECO:0000256" key="2">
    <source>
        <dbReference type="ARBA" id="ARBA00005236"/>
    </source>
</evidence>
<proteinExistence type="inferred from homology"/>
<evidence type="ECO:0000256" key="5">
    <source>
        <dbReference type="ARBA" id="ARBA00022989"/>
    </source>
</evidence>
<keyword evidence="3" id="KW-1003">Cell membrane</keyword>
<comment type="subcellular location">
    <subcellularLocation>
        <location evidence="1">Cell membrane</location>
        <topology evidence="1">Multi-pass membrane protein</topology>
    </subcellularLocation>
</comment>
<keyword evidence="6 7" id="KW-0472">Membrane</keyword>
<dbReference type="InterPro" id="IPR051447">
    <property type="entry name" value="Lipoprotein-release_system"/>
</dbReference>
<evidence type="ECO:0000259" key="8">
    <source>
        <dbReference type="Pfam" id="PF02687"/>
    </source>
</evidence>
<feature type="transmembrane region" description="Helical" evidence="7">
    <location>
        <begin position="28"/>
        <end position="50"/>
    </location>
</feature>
<dbReference type="OrthoDB" id="1522670at2"/>
<evidence type="ECO:0000256" key="1">
    <source>
        <dbReference type="ARBA" id="ARBA00004651"/>
    </source>
</evidence>
<dbReference type="GO" id="GO:0044874">
    <property type="term" value="P:lipoprotein localization to outer membrane"/>
    <property type="evidence" value="ECO:0007669"/>
    <property type="project" value="TreeGrafter"/>
</dbReference>
<dbReference type="RefSeq" id="WP_074762302.1">
    <property type="nucleotide sequence ID" value="NZ_FNRF01000007.1"/>
</dbReference>
<evidence type="ECO:0000256" key="4">
    <source>
        <dbReference type="ARBA" id="ARBA00022692"/>
    </source>
</evidence>
<dbReference type="PANTHER" id="PTHR30489:SF0">
    <property type="entry name" value="LIPOPROTEIN-RELEASING SYSTEM TRANSMEMBRANE PROTEIN LOLE"/>
    <property type="match status" value="1"/>
</dbReference>
<dbReference type="InterPro" id="IPR025857">
    <property type="entry name" value="MacB_PCD"/>
</dbReference>
<gene>
    <name evidence="10" type="ORF">SAMN05216462_3132</name>
</gene>
<accession>A0A1H4F643</accession>
<evidence type="ECO:0000259" key="9">
    <source>
        <dbReference type="Pfam" id="PF12704"/>
    </source>
</evidence>
<dbReference type="AlphaFoldDB" id="A0A1H4F643"/>
<dbReference type="InterPro" id="IPR003838">
    <property type="entry name" value="ABC3_permease_C"/>
</dbReference>
<dbReference type="Pfam" id="PF12704">
    <property type="entry name" value="MacB_PCD"/>
    <property type="match status" value="1"/>
</dbReference>
<organism evidence="10 11">
    <name type="scientific">Xylanibacter ruminicola</name>
    <name type="common">Prevotella ruminicola</name>
    <dbReference type="NCBI Taxonomy" id="839"/>
    <lineage>
        <taxon>Bacteria</taxon>
        <taxon>Pseudomonadati</taxon>
        <taxon>Bacteroidota</taxon>
        <taxon>Bacteroidia</taxon>
        <taxon>Bacteroidales</taxon>
        <taxon>Prevotellaceae</taxon>
        <taxon>Xylanibacter</taxon>
    </lineage>
</organism>
<keyword evidence="5 7" id="KW-1133">Transmembrane helix</keyword>
<keyword evidence="4 7" id="KW-0812">Transmembrane</keyword>
<keyword evidence="10" id="KW-0449">Lipoprotein</keyword>
<evidence type="ECO:0000256" key="7">
    <source>
        <dbReference type="SAM" id="Phobius"/>
    </source>
</evidence>
<feature type="transmembrane region" description="Helical" evidence="7">
    <location>
        <begin position="327"/>
        <end position="353"/>
    </location>
</feature>
<dbReference type="GO" id="GO:0098797">
    <property type="term" value="C:plasma membrane protein complex"/>
    <property type="evidence" value="ECO:0007669"/>
    <property type="project" value="TreeGrafter"/>
</dbReference>
<evidence type="ECO:0000256" key="6">
    <source>
        <dbReference type="ARBA" id="ARBA00023136"/>
    </source>
</evidence>
<dbReference type="Proteomes" id="UP000182257">
    <property type="component" value="Unassembled WGS sequence"/>
</dbReference>
<reference evidence="10 11" key="1">
    <citation type="submission" date="2016-10" db="EMBL/GenBank/DDBJ databases">
        <authorList>
            <person name="de Groot N.N."/>
        </authorList>
    </citation>
    <scope>NUCLEOTIDE SEQUENCE [LARGE SCALE GENOMIC DNA]</scope>
    <source>
        <strain evidence="10 11">D31d</strain>
    </source>
</reference>
<evidence type="ECO:0000256" key="3">
    <source>
        <dbReference type="ARBA" id="ARBA00022475"/>
    </source>
</evidence>
<dbReference type="EMBL" id="FNRF01000007">
    <property type="protein sequence ID" value="SEA92377.1"/>
    <property type="molecule type" value="Genomic_DNA"/>
</dbReference>
<evidence type="ECO:0000313" key="11">
    <source>
        <dbReference type="Proteomes" id="UP000182257"/>
    </source>
</evidence>